<dbReference type="SUPFAM" id="SSF49464">
    <property type="entry name" value="Carboxypeptidase regulatory domain-like"/>
    <property type="match status" value="3"/>
</dbReference>
<dbReference type="AlphaFoldDB" id="A0A5B1LGY1"/>
<dbReference type="RefSeq" id="WP_149728259.1">
    <property type="nucleotide sequence ID" value="NZ_VUJV01000003.1"/>
</dbReference>
<proteinExistence type="predicted"/>
<evidence type="ECO:0000256" key="1">
    <source>
        <dbReference type="SAM" id="MobiDB-lite"/>
    </source>
</evidence>
<keyword evidence="4" id="KW-1185">Reference proteome</keyword>
<feature type="region of interest" description="Disordered" evidence="1">
    <location>
        <begin position="854"/>
        <end position="879"/>
    </location>
</feature>
<reference evidence="3 4" key="2">
    <citation type="submission" date="2019-09" db="EMBL/GenBank/DDBJ databases">
        <authorList>
            <person name="Jin C."/>
        </authorList>
    </citation>
    <scope>NUCLEOTIDE SEQUENCE [LARGE SCALE GENOMIC DNA]</scope>
    <source>
        <strain evidence="3 4">BN130099</strain>
    </source>
</reference>
<dbReference type="SUPFAM" id="SSF89372">
    <property type="entry name" value="Fucose-specific lectin"/>
    <property type="match status" value="1"/>
</dbReference>
<evidence type="ECO:0000313" key="4">
    <source>
        <dbReference type="Proteomes" id="UP000325003"/>
    </source>
</evidence>
<evidence type="ECO:0000256" key="2">
    <source>
        <dbReference type="SAM" id="SignalP"/>
    </source>
</evidence>
<dbReference type="Proteomes" id="UP000325003">
    <property type="component" value="Unassembled WGS sequence"/>
</dbReference>
<keyword evidence="2" id="KW-0732">Signal</keyword>
<evidence type="ECO:0000313" key="3">
    <source>
        <dbReference type="EMBL" id="KAA1418919.1"/>
    </source>
</evidence>
<gene>
    <name evidence="3" type="ORF">F0U44_10610</name>
</gene>
<organism evidence="3 4">
    <name type="scientific">Nocardioides humilatus</name>
    <dbReference type="NCBI Taxonomy" id="2607660"/>
    <lineage>
        <taxon>Bacteria</taxon>
        <taxon>Bacillati</taxon>
        <taxon>Actinomycetota</taxon>
        <taxon>Actinomycetes</taxon>
        <taxon>Propionibacteriales</taxon>
        <taxon>Nocardioidaceae</taxon>
        <taxon>Nocardioides</taxon>
    </lineage>
</organism>
<feature type="chain" id="PRO_5039124498" description="Carboxypeptidase regulatory-like domain-containing protein" evidence="2">
    <location>
        <begin position="23"/>
        <end position="1129"/>
    </location>
</feature>
<accession>A0A5B1LGY1</accession>
<protein>
    <recommendedName>
        <fullName evidence="5">Carboxypeptidase regulatory-like domain-containing protein</fullName>
    </recommendedName>
</protein>
<sequence>MKASARRSRRILAVLVAGAVLAALTVTGSIVSAQAANGTLSGTVTEAGTGTPIGDVTVEAFCWAVSGQDPGESCGTTQTAPDGTYSLSLAAGVYKVSFDDVPAHARQFYGGGTDIGDPGSTQVTVPSGGSATGINVALVALRTISGTVTGTGTPVGDINVTAYQHSAGPTPSWDPAGDALTEDDGTYALLVPDGTYRVGFSDAHGPFRTEFFDDADAVEAADDVVVAGDVGDIDADLARNHAVTGGVTLDGINMPAVNVTAYQEDATAPGGWAAVKVTETGADGRYALYLDDGTYRIQFQTWQGRFPPVYYPGVDTIDLASDVVMAGADVPDISVAITSGPVDTGPAITGTVTEADGGAPVANLSVAAWRFDVGFGAWVQVKVRLTGPDGTYALYVPEGTYRIGVSDFAHRYQPVFYDGADTIDDATDVVQVTAGVTGIDIEVVENNKIAGTVTGDELPGSPPGPPPTQVNAWQWDPVVLDWVVAGEAFNGPDGHYELYVPDGTYRIGFTPFAYGYEQPHFYDGVDNVGEATDVVLDGADVTGIDAHLVAANGEPPPTWSRTATLSDDGADGGDPQVAVSPWGTALAVWVDRGSGRVKASTHPKAGSWKKPFFISPSGQDAFDPRVAIGPRGRYVVAWRRWDGGHYRIDAVTRTATTPWSESVTLSGASADAWDPQVAVGRDRAVVVWRSAEPGGSEVQASTRGTTDWSAPQTLSGDADAWDPQVAVAGDGTGAVVWSRTGRAHDRVQVIRLSRRGAWSEVRTLSARSRDAEEPQVAATARGAAAVVWRGSDGTDERIQAVRHGKTGRWSRPATLSAADRDAHDPQVVMDASGAVTAVWALRTGSNHRVEASTRLSDRRWSTPAKLSEGGWDATAPQVAASPDGRTTVVWLQAEGGQLLAAISNRGWTWSNPTSLYGDGVAISGPDVAAGPEGTVAAVWTNRFNDFDRVRGAVRFDPGGSDHCIDTFGVDLNIVFAVPDPFVEYVCREIDAGTRWRPLTFWIVNTAFEEVPPGFVPAGATPIEDLAAKLQSVTVVTDRGTAAERTAVLSAADVLRTDRTYADYDPSSEPLPIGATLPLMKPLPPGKHTVQVRWHLSAQHCDGLGSVEAENCLPAGDLLWATRAFKVRRG</sequence>
<dbReference type="InterPro" id="IPR008969">
    <property type="entry name" value="CarboxyPept-like_regulatory"/>
</dbReference>
<comment type="caution">
    <text evidence="3">The sequence shown here is derived from an EMBL/GenBank/DDBJ whole genome shotgun (WGS) entry which is preliminary data.</text>
</comment>
<evidence type="ECO:0008006" key="5">
    <source>
        <dbReference type="Google" id="ProtNLM"/>
    </source>
</evidence>
<dbReference type="EMBL" id="VUJV01000003">
    <property type="protein sequence ID" value="KAA1418919.1"/>
    <property type="molecule type" value="Genomic_DNA"/>
</dbReference>
<name>A0A5B1LGY1_9ACTN</name>
<feature type="signal peptide" evidence="2">
    <location>
        <begin position="1"/>
        <end position="22"/>
    </location>
</feature>
<reference evidence="3 4" key="1">
    <citation type="submission" date="2019-09" db="EMBL/GenBank/DDBJ databases">
        <title>Nocardioides panacisoli sp. nov., isolated from the soil of a ginseng field.</title>
        <authorList>
            <person name="Cho C."/>
        </authorList>
    </citation>
    <scope>NUCLEOTIDE SEQUENCE [LARGE SCALE GENOMIC DNA]</scope>
    <source>
        <strain evidence="3 4">BN130099</strain>
    </source>
</reference>
<dbReference type="Gene3D" id="2.60.40.1120">
    <property type="entry name" value="Carboxypeptidase-like, regulatory domain"/>
    <property type="match status" value="3"/>
</dbReference>